<evidence type="ECO:0008006" key="4">
    <source>
        <dbReference type="Google" id="ProtNLM"/>
    </source>
</evidence>
<accession>A0A016XLJ9</accession>
<dbReference type="STRING" id="1458275.AZ34_04055"/>
<evidence type="ECO:0000256" key="1">
    <source>
        <dbReference type="SAM" id="SignalP"/>
    </source>
</evidence>
<dbReference type="AlphaFoldDB" id="A0A016XLJ9"/>
<name>A0A016XLJ9_9BURK</name>
<keyword evidence="1" id="KW-0732">Signal</keyword>
<evidence type="ECO:0000313" key="2">
    <source>
        <dbReference type="EMBL" id="EYC52785.1"/>
    </source>
</evidence>
<reference evidence="2 3" key="1">
    <citation type="submission" date="2014-02" db="EMBL/GenBank/DDBJ databases">
        <title>Draft Genome of Hylemonella gracilis isolated from the Niagara River.</title>
        <authorList>
            <person name="Pawlowski D.R."/>
            <person name="Koudelka G.B."/>
        </authorList>
    </citation>
    <scope>NUCLEOTIDE SEQUENCE [LARGE SCALE GENOMIC DNA]</scope>
    <source>
        <strain evidence="2 3">Niagara R</strain>
    </source>
</reference>
<proteinExistence type="predicted"/>
<feature type="signal peptide" evidence="1">
    <location>
        <begin position="1"/>
        <end position="15"/>
    </location>
</feature>
<evidence type="ECO:0000313" key="3">
    <source>
        <dbReference type="Proteomes" id="UP000023268"/>
    </source>
</evidence>
<gene>
    <name evidence="2" type="ORF">AZ34_04055</name>
</gene>
<dbReference type="Proteomes" id="UP000023268">
    <property type="component" value="Unassembled WGS sequence"/>
</dbReference>
<dbReference type="eggNOG" id="ENOG5033FBZ">
    <property type="taxonomic scope" value="Bacteria"/>
</dbReference>
<protein>
    <recommendedName>
        <fullName evidence="4">Transporter</fullName>
    </recommendedName>
</protein>
<comment type="caution">
    <text evidence="2">The sequence shown here is derived from an EMBL/GenBank/DDBJ whole genome shotgun (WGS) entry which is preliminary data.</text>
</comment>
<feature type="chain" id="PRO_5012022981" description="Transporter" evidence="1">
    <location>
        <begin position="16"/>
        <end position="241"/>
    </location>
</feature>
<sequence length="241" mass="25895">MLLVGMAVLASSAQAAGGHHAVDDATILAPRACVADAWVGDSATTLLHLGASCGVGPVEVGLSAEHERSLNSDSDYPSQTGLGLGLKWAHAVDPEVGLGLSYELGLDARPFPPEYALSSFNGLFTWTPSWSARREYALHLNIGTDIVDGRNGGGDEDYSRWGVALEWTPDGARLPAMMTDMGQWSFIGERFRRFEADYLRLGLRIGVGRNGNIDISRQQGVSGTDEGGRWFFGVTMPLEIR</sequence>
<organism evidence="2 3">
    <name type="scientific">Hylemonella gracilis str. Niagara R</name>
    <dbReference type="NCBI Taxonomy" id="1458275"/>
    <lineage>
        <taxon>Bacteria</taxon>
        <taxon>Pseudomonadati</taxon>
        <taxon>Pseudomonadota</taxon>
        <taxon>Betaproteobacteria</taxon>
        <taxon>Burkholderiales</taxon>
        <taxon>Comamonadaceae</taxon>
        <taxon>Hylemonella</taxon>
    </lineage>
</organism>
<dbReference type="EMBL" id="JEMG01000001">
    <property type="protein sequence ID" value="EYC52785.1"/>
    <property type="molecule type" value="Genomic_DNA"/>
</dbReference>